<accession>A0ABQ1ECQ0</accession>
<organism evidence="1 2">
    <name type="scientific">Clostridium zeae</name>
    <dbReference type="NCBI Taxonomy" id="2759022"/>
    <lineage>
        <taxon>Bacteria</taxon>
        <taxon>Bacillati</taxon>
        <taxon>Bacillota</taxon>
        <taxon>Clostridia</taxon>
        <taxon>Eubacteriales</taxon>
        <taxon>Clostridiaceae</taxon>
        <taxon>Clostridium</taxon>
    </lineage>
</organism>
<comment type="caution">
    <text evidence="1">The sequence shown here is derived from an EMBL/GenBank/DDBJ whole genome shotgun (WGS) entry which is preliminary data.</text>
</comment>
<dbReference type="Proteomes" id="UP000663802">
    <property type="component" value="Unassembled WGS sequence"/>
</dbReference>
<dbReference type="Pfam" id="PF10957">
    <property type="entry name" value="Spore_Cse60"/>
    <property type="match status" value="1"/>
</dbReference>
<sequence>MTKVLELKRTRNLSEEINQFIVDNPSIKIIDIKYSISSYIEAGSIKSCSGALVVYEESNI</sequence>
<dbReference type="EMBL" id="BMBA01000003">
    <property type="protein sequence ID" value="GFZ32575.1"/>
    <property type="molecule type" value="Genomic_DNA"/>
</dbReference>
<evidence type="ECO:0000313" key="2">
    <source>
        <dbReference type="Proteomes" id="UP000663802"/>
    </source>
</evidence>
<proteinExistence type="predicted"/>
<gene>
    <name evidence="1" type="ORF">CSC2_31010</name>
</gene>
<dbReference type="InterPro" id="IPR020296">
    <property type="entry name" value="Spore_Cse60"/>
</dbReference>
<protein>
    <recommendedName>
        <fullName evidence="3">Sporulation protein Cse60</fullName>
    </recommendedName>
</protein>
<name>A0ABQ1ECQ0_9CLOT</name>
<dbReference type="RefSeq" id="WP_206870857.1">
    <property type="nucleotide sequence ID" value="NZ_BMBA01000003.1"/>
</dbReference>
<keyword evidence="2" id="KW-1185">Reference proteome</keyword>
<reference evidence="1 2" key="1">
    <citation type="journal article" date="2021" name="Int. J. Syst. Evol. Microbiol.">
        <title>Clostridium zeae sp. nov., isolated from corn silage.</title>
        <authorList>
            <person name="Kobayashi H."/>
            <person name="Tanizawa Y."/>
            <person name="Yagura M."/>
            <person name="Sakamoto M."/>
            <person name="Ohkuma M."/>
            <person name="Tohno M."/>
        </authorList>
    </citation>
    <scope>NUCLEOTIDE SEQUENCE [LARGE SCALE GENOMIC DNA]</scope>
    <source>
        <strain evidence="1 2">CSC2</strain>
    </source>
</reference>
<evidence type="ECO:0008006" key="3">
    <source>
        <dbReference type="Google" id="ProtNLM"/>
    </source>
</evidence>
<evidence type="ECO:0000313" key="1">
    <source>
        <dbReference type="EMBL" id="GFZ32575.1"/>
    </source>
</evidence>